<evidence type="ECO:0008006" key="5">
    <source>
        <dbReference type="Google" id="ProtNLM"/>
    </source>
</evidence>
<dbReference type="PANTHER" id="PTHR32332">
    <property type="entry name" value="2-NITROPROPANE DIOXYGENASE"/>
    <property type="match status" value="1"/>
</dbReference>
<dbReference type="AlphaFoldDB" id="A0A7S0WWY3"/>
<dbReference type="Pfam" id="PF03060">
    <property type="entry name" value="NMO"/>
    <property type="match status" value="1"/>
</dbReference>
<proteinExistence type="predicted"/>
<evidence type="ECO:0000256" key="3">
    <source>
        <dbReference type="ARBA" id="ARBA00023002"/>
    </source>
</evidence>
<accession>A0A7S0WWY3</accession>
<dbReference type="CDD" id="cd04730">
    <property type="entry name" value="NPD_like"/>
    <property type="match status" value="1"/>
</dbReference>
<organism evidence="4">
    <name type="scientific">Pyramimonas obovata</name>
    <dbReference type="NCBI Taxonomy" id="1411642"/>
    <lineage>
        <taxon>Eukaryota</taxon>
        <taxon>Viridiplantae</taxon>
        <taxon>Chlorophyta</taxon>
        <taxon>Pyramimonadophyceae</taxon>
        <taxon>Pyramimonadales</taxon>
        <taxon>Pyramimonadaceae</taxon>
        <taxon>Pyramimonas</taxon>
        <taxon>Pyramimonas incertae sedis</taxon>
    </lineage>
</organism>
<evidence type="ECO:0000313" key="4">
    <source>
        <dbReference type="EMBL" id="CAD8688535.1"/>
    </source>
</evidence>
<reference evidence="4" key="1">
    <citation type="submission" date="2021-01" db="EMBL/GenBank/DDBJ databases">
        <authorList>
            <person name="Corre E."/>
            <person name="Pelletier E."/>
            <person name="Niang G."/>
            <person name="Scheremetjew M."/>
            <person name="Finn R."/>
            <person name="Kale V."/>
            <person name="Holt S."/>
            <person name="Cochrane G."/>
            <person name="Meng A."/>
            <person name="Brown T."/>
            <person name="Cohen L."/>
        </authorList>
    </citation>
    <scope>NUCLEOTIDE SEQUENCE</scope>
    <source>
        <strain evidence="4">CCMP722</strain>
    </source>
</reference>
<dbReference type="EMBL" id="HBFA01037375">
    <property type="protein sequence ID" value="CAD8688535.1"/>
    <property type="molecule type" value="Transcribed_RNA"/>
</dbReference>
<dbReference type="Gene3D" id="3.20.20.70">
    <property type="entry name" value="Aldolase class I"/>
    <property type="match status" value="1"/>
</dbReference>
<evidence type="ECO:0000256" key="1">
    <source>
        <dbReference type="ARBA" id="ARBA00022630"/>
    </source>
</evidence>
<keyword evidence="3" id="KW-0560">Oxidoreductase</keyword>
<dbReference type="GO" id="GO:0018580">
    <property type="term" value="F:nitronate monooxygenase activity"/>
    <property type="evidence" value="ECO:0007669"/>
    <property type="project" value="InterPro"/>
</dbReference>
<sequence length="331" mass="35561">MVLKTRVTEILGIEHPIIQGGMHYVGYASLAAAVSEAGGLGTITALTQKTPEDLRAEIRKCKTLTSKPFAVNLTLLPALMPPDYDSYCEVVIEEGVKIVETAGRNPGKYIQKFKRAGCVVVHKCVAVKHALTAERLGADIISMDGFECAGHPGEADVGNWVLLPVAARHLRIPFVASGGVGDGKQLAAALALGAEGVNMGTRFMATVEAPIHQGIKQALVEGSETSTTLVMRSLKNTERVYNNAVVQEVQKIEARDPGNIHAIRHLVSGENYRKSFQETGDAQSSVWSAGCVMGLIDDVPTCKALLARMVKEAEDTIQRRVAPMVHTRSKL</sequence>
<evidence type="ECO:0000256" key="2">
    <source>
        <dbReference type="ARBA" id="ARBA00022643"/>
    </source>
</evidence>
<gene>
    <name evidence="4" type="ORF">POBO1169_LOCUS18675</name>
</gene>
<keyword evidence="2" id="KW-0288">FMN</keyword>
<dbReference type="InterPro" id="IPR013785">
    <property type="entry name" value="Aldolase_TIM"/>
</dbReference>
<dbReference type="PANTHER" id="PTHR32332:SF20">
    <property type="entry name" value="2-NITROPROPANE DIOXYGENASE-LIKE PROTEIN"/>
    <property type="match status" value="1"/>
</dbReference>
<name>A0A7S0WWY3_9CHLO</name>
<keyword evidence="1" id="KW-0285">Flavoprotein</keyword>
<dbReference type="InterPro" id="IPR004136">
    <property type="entry name" value="NMO"/>
</dbReference>
<dbReference type="SUPFAM" id="SSF51412">
    <property type="entry name" value="Inosine monophosphate dehydrogenase (IMPDH)"/>
    <property type="match status" value="1"/>
</dbReference>
<protein>
    <recommendedName>
        <fullName evidence="5">Nitronate monooxygenase domain-containing protein</fullName>
    </recommendedName>
</protein>